<feature type="domain" description="GAG-pre-integrase" evidence="1">
    <location>
        <begin position="136"/>
        <end position="201"/>
    </location>
</feature>
<proteinExistence type="predicted"/>
<keyword evidence="4" id="KW-1185">Reference proteome</keyword>
<gene>
    <name evidence="3" type="ORF">Tco_1016178</name>
</gene>
<evidence type="ECO:0000313" key="4">
    <source>
        <dbReference type="Proteomes" id="UP001151760"/>
    </source>
</evidence>
<dbReference type="Pfam" id="PF22936">
    <property type="entry name" value="Pol_BBD"/>
    <property type="match status" value="1"/>
</dbReference>
<evidence type="ECO:0000313" key="3">
    <source>
        <dbReference type="EMBL" id="GJT64698.1"/>
    </source>
</evidence>
<organism evidence="3 4">
    <name type="scientific">Tanacetum coccineum</name>
    <dbReference type="NCBI Taxonomy" id="301880"/>
    <lineage>
        <taxon>Eukaryota</taxon>
        <taxon>Viridiplantae</taxon>
        <taxon>Streptophyta</taxon>
        <taxon>Embryophyta</taxon>
        <taxon>Tracheophyta</taxon>
        <taxon>Spermatophyta</taxon>
        <taxon>Magnoliopsida</taxon>
        <taxon>eudicotyledons</taxon>
        <taxon>Gunneridae</taxon>
        <taxon>Pentapetalae</taxon>
        <taxon>asterids</taxon>
        <taxon>campanulids</taxon>
        <taxon>Asterales</taxon>
        <taxon>Asteraceae</taxon>
        <taxon>Asteroideae</taxon>
        <taxon>Anthemideae</taxon>
        <taxon>Anthemidinae</taxon>
        <taxon>Tanacetum</taxon>
    </lineage>
</organism>
<dbReference type="InterPro" id="IPR025724">
    <property type="entry name" value="GAG-pre-integrase_dom"/>
</dbReference>
<protein>
    <submittedName>
        <fullName evidence="3">Retrovirus-related pol polyprotein from transposon TNT 1-94</fullName>
    </submittedName>
</protein>
<dbReference type="InterPro" id="IPR054722">
    <property type="entry name" value="PolX-like_BBD"/>
</dbReference>
<sequence>MFTHSEIETNELLESDKADFSNIYDLLLQECVSKDVTCSYLHSLSDLDAYNELQCVYVHKVKECECLAEKLSKQTGNIVQLILFIVDSGCIKHMTGNLKLLCNFVEKYLGTVRFGNVQFAPIIGYGDLVQGNITIKGNHVHQSPICFLANASPTQAWLWHRRLSHLNFDTINLLSKKDIMISLPKVIYVKDQLCSSCELGKAKRSTYKTKNVPSLKGRLNLLHMDFYRLMRIGKHLW</sequence>
<dbReference type="Pfam" id="PF13976">
    <property type="entry name" value="gag_pre-integrs"/>
    <property type="match status" value="1"/>
</dbReference>
<reference evidence="3" key="2">
    <citation type="submission" date="2022-01" db="EMBL/GenBank/DDBJ databases">
        <authorList>
            <person name="Yamashiro T."/>
            <person name="Shiraishi A."/>
            <person name="Satake H."/>
            <person name="Nakayama K."/>
        </authorList>
    </citation>
    <scope>NUCLEOTIDE SEQUENCE</scope>
</reference>
<dbReference type="EMBL" id="BQNB010017567">
    <property type="protein sequence ID" value="GJT64698.1"/>
    <property type="molecule type" value="Genomic_DNA"/>
</dbReference>
<dbReference type="Proteomes" id="UP001151760">
    <property type="component" value="Unassembled WGS sequence"/>
</dbReference>
<name>A0ABQ5FP94_9ASTR</name>
<comment type="caution">
    <text evidence="3">The sequence shown here is derived from an EMBL/GenBank/DDBJ whole genome shotgun (WGS) entry which is preliminary data.</text>
</comment>
<feature type="domain" description="Retrovirus-related Pol polyprotein from transposon TNT 1-94-like beta-barrel" evidence="2">
    <location>
        <begin position="84"/>
        <end position="128"/>
    </location>
</feature>
<evidence type="ECO:0000259" key="1">
    <source>
        <dbReference type="Pfam" id="PF13976"/>
    </source>
</evidence>
<reference evidence="3" key="1">
    <citation type="journal article" date="2022" name="Int. J. Mol. Sci.">
        <title>Draft Genome of Tanacetum Coccineum: Genomic Comparison of Closely Related Tanacetum-Family Plants.</title>
        <authorList>
            <person name="Yamashiro T."/>
            <person name="Shiraishi A."/>
            <person name="Nakayama K."/>
            <person name="Satake H."/>
        </authorList>
    </citation>
    <scope>NUCLEOTIDE SEQUENCE</scope>
</reference>
<accession>A0ABQ5FP94</accession>
<evidence type="ECO:0000259" key="2">
    <source>
        <dbReference type="Pfam" id="PF22936"/>
    </source>
</evidence>